<reference evidence="2 3" key="1">
    <citation type="submission" date="2009-01" db="EMBL/GenBank/DDBJ databases">
        <authorList>
            <person name="Qin X."/>
            <person name="Bachman B."/>
            <person name="Battles P."/>
            <person name="Bell A."/>
            <person name="Bess C."/>
            <person name="Bickham C."/>
            <person name="Chaboub L."/>
            <person name="Chen D."/>
            <person name="Coyle M."/>
            <person name="Deiros D.R."/>
            <person name="Dinh H."/>
            <person name="Forbes L."/>
            <person name="Fowler G."/>
            <person name="Francisco L."/>
            <person name="Fu Q."/>
            <person name="Gubbala S."/>
            <person name="Hale W."/>
            <person name="Han Y."/>
            <person name="Hemphill L."/>
            <person name="Highlander S.K."/>
            <person name="Hirani K."/>
            <person name="Hogues M."/>
            <person name="Jackson L."/>
            <person name="Jakkamsetti A."/>
            <person name="Javaid M."/>
            <person name="Jiang H."/>
            <person name="Korchina V."/>
            <person name="Kovar C."/>
            <person name="Lara F."/>
            <person name="Lee S."/>
            <person name="Mata R."/>
            <person name="Mathew T."/>
            <person name="Moen C."/>
            <person name="Morales K."/>
            <person name="Munidasa M."/>
            <person name="Nazareth L."/>
            <person name="Ngo R."/>
            <person name="Nguyen L."/>
            <person name="Okwuonu G."/>
            <person name="Ongeri F."/>
            <person name="Patil S."/>
            <person name="Petrosino J."/>
            <person name="Pham C."/>
            <person name="Pham P."/>
            <person name="Pu L.-L."/>
            <person name="Puazo M."/>
            <person name="Raj R."/>
            <person name="Reid J."/>
            <person name="Rouhana J."/>
            <person name="Saada N."/>
            <person name="Shang Y."/>
            <person name="Simmons D."/>
            <person name="Thornton R."/>
            <person name="Warren J."/>
            <person name="Weissenberger G."/>
            <person name="Zhang J."/>
            <person name="Zhang L."/>
            <person name="Zhou C."/>
            <person name="Zhu D."/>
            <person name="Muzny D."/>
            <person name="Worley K."/>
            <person name="Gibbs R."/>
        </authorList>
    </citation>
    <scope>NUCLEOTIDE SEQUENCE [LARGE SCALE GENOMIC DNA]</scope>
    <source>
        <strain evidence="2 3">ATCC 51866</strain>
    </source>
</reference>
<name>A0ABM9XML5_9CORY</name>
<dbReference type="EMBL" id="ACHF01000110">
    <property type="protein sequence ID" value="EEI62326.1"/>
    <property type="molecule type" value="Genomic_DNA"/>
</dbReference>
<evidence type="ECO:0000256" key="1">
    <source>
        <dbReference type="SAM" id="MobiDB-lite"/>
    </source>
</evidence>
<organism evidence="2 3">
    <name type="scientific">Corynebacterium glucuronolyticum ATCC 51866</name>
    <dbReference type="NCBI Taxonomy" id="548478"/>
    <lineage>
        <taxon>Bacteria</taxon>
        <taxon>Bacillati</taxon>
        <taxon>Actinomycetota</taxon>
        <taxon>Actinomycetes</taxon>
        <taxon>Mycobacteriales</taxon>
        <taxon>Corynebacteriaceae</taxon>
        <taxon>Corynebacterium</taxon>
    </lineage>
</organism>
<dbReference type="Proteomes" id="UP000006237">
    <property type="component" value="Unassembled WGS sequence"/>
</dbReference>
<feature type="region of interest" description="Disordered" evidence="1">
    <location>
        <begin position="1"/>
        <end position="25"/>
    </location>
</feature>
<feature type="region of interest" description="Disordered" evidence="1">
    <location>
        <begin position="204"/>
        <end position="229"/>
    </location>
</feature>
<gene>
    <name evidence="2" type="ORF">HMPREF0293_2168</name>
</gene>
<evidence type="ECO:0000313" key="2">
    <source>
        <dbReference type="EMBL" id="EEI62326.1"/>
    </source>
</evidence>
<proteinExistence type="predicted"/>
<accession>A0ABM9XML5</accession>
<feature type="compositionally biased region" description="Polar residues" evidence="1">
    <location>
        <begin position="204"/>
        <end position="218"/>
    </location>
</feature>
<comment type="caution">
    <text evidence="2">The sequence shown here is derived from an EMBL/GenBank/DDBJ whole genome shotgun (WGS) entry which is preliminary data.</text>
</comment>
<sequence length="245" mass="26359">MPHPGQLGQPDPRHKRLIRHSEGDNPLRDEPAFSIAFLIDRSIRITPVDSPGLVPAVVLDGDRSLRVKEVNPADKAPHTSTISTCCLGGRNPFSHSVTLTSLSCGLSARPLISFSAWRAFSAPLLCPGSRMQRSISACVARSSRTTSSPTRIASPALCQRALSTTVMAGEVILTSCPKIVATTTSSGGSLRRTSPSRLPYPMISTGQFPLNRTGSFSKQPAERSTRVRPSIPQARLLNQNRVRNG</sequence>
<keyword evidence="3" id="KW-1185">Reference proteome</keyword>
<protein>
    <submittedName>
        <fullName evidence="2">Uncharacterized protein</fullName>
    </submittedName>
</protein>
<evidence type="ECO:0000313" key="3">
    <source>
        <dbReference type="Proteomes" id="UP000006237"/>
    </source>
</evidence>